<dbReference type="GO" id="GO:0006605">
    <property type="term" value="P:protein targeting"/>
    <property type="evidence" value="ECO:0007669"/>
    <property type="project" value="UniProtKB-UniRule"/>
</dbReference>
<evidence type="ECO:0000256" key="2">
    <source>
        <dbReference type="ARBA" id="ARBA00022448"/>
    </source>
</evidence>
<dbReference type="GO" id="GO:0065002">
    <property type="term" value="P:intracellular protein transmembrane transport"/>
    <property type="evidence" value="ECO:0007669"/>
    <property type="project" value="UniProtKB-UniRule"/>
</dbReference>
<reference evidence="15" key="1">
    <citation type="submission" date="2017-04" db="EMBL/GenBank/DDBJ databases">
        <authorList>
            <person name="Varghese N."/>
            <person name="Submissions S."/>
        </authorList>
    </citation>
    <scope>NUCLEOTIDE SEQUENCE [LARGE SCALE GENOMIC DNA]</scope>
    <source>
        <strain evidence="15">USBA 82</strain>
    </source>
</reference>
<evidence type="ECO:0000256" key="3">
    <source>
        <dbReference type="ARBA" id="ARBA00022475"/>
    </source>
</evidence>
<evidence type="ECO:0000256" key="6">
    <source>
        <dbReference type="ARBA" id="ARBA00022927"/>
    </source>
</evidence>
<dbReference type="HAMAP" id="MF_01463_B">
    <property type="entry name" value="SecD_B"/>
    <property type="match status" value="1"/>
</dbReference>
<keyword evidence="5 10" id="KW-0812">Transmembrane</keyword>
<dbReference type="InterPro" id="IPR005791">
    <property type="entry name" value="SecD"/>
</dbReference>
<dbReference type="EMBL" id="FXBB01000010">
    <property type="protein sequence ID" value="SMG24595.1"/>
    <property type="molecule type" value="Genomic_DNA"/>
</dbReference>
<feature type="transmembrane region" description="Helical" evidence="10">
    <location>
        <begin position="325"/>
        <end position="345"/>
    </location>
</feature>
<keyword evidence="3 10" id="KW-1003">Cell membrane</keyword>
<feature type="domain" description="Protein export membrane protein SecD/SecF C-terminal" evidence="11">
    <location>
        <begin position="283"/>
        <end position="451"/>
    </location>
</feature>
<dbReference type="Gene3D" id="1.20.1640.10">
    <property type="entry name" value="Multidrug efflux transporter AcrB transmembrane domain"/>
    <property type="match status" value="1"/>
</dbReference>
<dbReference type="GO" id="GO:0005886">
    <property type="term" value="C:plasma membrane"/>
    <property type="evidence" value="ECO:0007669"/>
    <property type="project" value="UniProtKB-SubCell"/>
</dbReference>
<evidence type="ECO:0000256" key="8">
    <source>
        <dbReference type="ARBA" id="ARBA00023010"/>
    </source>
</evidence>
<evidence type="ECO:0000256" key="9">
    <source>
        <dbReference type="ARBA" id="ARBA00023136"/>
    </source>
</evidence>
<keyword evidence="2 10" id="KW-0813">Transport</keyword>
<comment type="caution">
    <text evidence="10">Lacks conserved residue(s) required for the propagation of feature annotation.</text>
</comment>
<dbReference type="InterPro" id="IPR022813">
    <property type="entry name" value="SecD/SecF_arch_bac"/>
</dbReference>
<feature type="transmembrane region" description="Helical" evidence="10">
    <location>
        <begin position="351"/>
        <end position="371"/>
    </location>
</feature>
<dbReference type="STRING" id="561720.SAMN06275492_11033"/>
<dbReference type="RefSeq" id="WP_085544326.1">
    <property type="nucleotide sequence ID" value="NZ_FXBB01000010.1"/>
</dbReference>
<evidence type="ECO:0000256" key="4">
    <source>
        <dbReference type="ARBA" id="ARBA00022519"/>
    </source>
</evidence>
<dbReference type="PANTHER" id="PTHR30081">
    <property type="entry name" value="PROTEIN-EXPORT MEMBRANE PROTEIN SEC"/>
    <property type="match status" value="1"/>
</dbReference>
<dbReference type="GO" id="GO:0015450">
    <property type="term" value="F:protein-transporting ATPase activity"/>
    <property type="evidence" value="ECO:0007669"/>
    <property type="project" value="InterPro"/>
</dbReference>
<dbReference type="Gene3D" id="3.30.1360.200">
    <property type="match status" value="1"/>
</dbReference>
<evidence type="ECO:0000259" key="12">
    <source>
        <dbReference type="Pfam" id="PF21760"/>
    </source>
</evidence>
<dbReference type="Pfam" id="PF02355">
    <property type="entry name" value="SecD_SecF_C"/>
    <property type="match status" value="1"/>
</dbReference>
<proteinExistence type="inferred from homology"/>
<dbReference type="NCBIfam" id="TIGR01129">
    <property type="entry name" value="secD"/>
    <property type="match status" value="1"/>
</dbReference>
<keyword evidence="9 10" id="KW-0472">Membrane</keyword>
<evidence type="ECO:0000313" key="15">
    <source>
        <dbReference type="Proteomes" id="UP000193355"/>
    </source>
</evidence>
<dbReference type="InterPro" id="IPR048631">
    <property type="entry name" value="SecD_1st"/>
</dbReference>
<evidence type="ECO:0000259" key="13">
    <source>
        <dbReference type="Pfam" id="PF22599"/>
    </source>
</evidence>
<dbReference type="Pfam" id="PF07549">
    <property type="entry name" value="Sec_GG"/>
    <property type="match status" value="1"/>
</dbReference>
<dbReference type="PANTHER" id="PTHR30081:SF1">
    <property type="entry name" value="PROTEIN TRANSLOCASE SUBUNIT SECD"/>
    <property type="match status" value="1"/>
</dbReference>
<dbReference type="GO" id="GO:0043952">
    <property type="term" value="P:protein transport by the Sec complex"/>
    <property type="evidence" value="ECO:0007669"/>
    <property type="project" value="UniProtKB-UniRule"/>
</dbReference>
<evidence type="ECO:0000256" key="7">
    <source>
        <dbReference type="ARBA" id="ARBA00022989"/>
    </source>
</evidence>
<dbReference type="Pfam" id="PF21760">
    <property type="entry name" value="SecD_1st"/>
    <property type="match status" value="1"/>
</dbReference>
<evidence type="ECO:0000256" key="5">
    <source>
        <dbReference type="ARBA" id="ARBA00022692"/>
    </source>
</evidence>
<dbReference type="InterPro" id="IPR055344">
    <property type="entry name" value="SecD_SecF_C_bact"/>
</dbReference>
<name>A0A1X7JA76_9BACT</name>
<feature type="transmembrane region" description="Helical" evidence="10">
    <location>
        <begin position="300"/>
        <end position="320"/>
    </location>
</feature>
<keyword evidence="8 10" id="KW-0811">Translocation</keyword>
<feature type="transmembrane region" description="Helical" evidence="10">
    <location>
        <begin position="424"/>
        <end position="448"/>
    </location>
</feature>
<dbReference type="Pfam" id="PF22599">
    <property type="entry name" value="SecDF_P1_head"/>
    <property type="match status" value="1"/>
</dbReference>
<evidence type="ECO:0000313" key="14">
    <source>
        <dbReference type="EMBL" id="SMG24595.1"/>
    </source>
</evidence>
<keyword evidence="15" id="KW-1185">Reference proteome</keyword>
<dbReference type="Gene3D" id="3.30.70.3400">
    <property type="match status" value="1"/>
</dbReference>
<evidence type="ECO:0000259" key="11">
    <source>
        <dbReference type="Pfam" id="PF02355"/>
    </source>
</evidence>
<protein>
    <recommendedName>
        <fullName evidence="10">Protein translocase subunit SecD</fullName>
    </recommendedName>
</protein>
<keyword evidence="6 10" id="KW-0653">Protein transport</keyword>
<evidence type="ECO:0000256" key="10">
    <source>
        <dbReference type="HAMAP-Rule" id="MF_01463"/>
    </source>
</evidence>
<feature type="domain" description="SecDF P1 head subdomain" evidence="13">
    <location>
        <begin position="174"/>
        <end position="279"/>
    </location>
</feature>
<accession>A0A1X7JA76</accession>
<keyword evidence="4" id="KW-0997">Cell inner membrane</keyword>
<dbReference type="InterPro" id="IPR022646">
    <property type="entry name" value="SecD/SecF_CS"/>
</dbReference>
<comment type="function">
    <text evidence="10">Part of the Sec protein translocase complex. Interacts with the SecYEG preprotein conducting channel. SecDF uses the proton motive force (PMF) to complete protein translocation after the ATP-dependent function of SecA.</text>
</comment>
<dbReference type="AlphaFoldDB" id="A0A1X7JA76"/>
<comment type="similarity">
    <text evidence="10">Belongs to the SecD/SecF family. SecD subfamily.</text>
</comment>
<dbReference type="FunFam" id="3.30.1360.200:FF:000002">
    <property type="entry name" value="Preprotein translocase subunit SecD"/>
    <property type="match status" value="1"/>
</dbReference>
<keyword evidence="7 10" id="KW-1133">Transmembrane helix</keyword>
<sequence length="465" mass="50339">MLRKDRWRLGLVAVVIIAAVASVFPVKGRINLGLDLKGGAHIVLQAKGTEENPLTHDSVERLLVVLRNRVDQYGVAEPLIQREGQDRVIVDLPGVENPEHALDLIGRTALLEFRQVLQSTGSLPPKAERPNYDSDEEYQTAVERWNEVKKQRDQLEVRLREEAASDSSTKVAVDESGRIYLLGSPYVTGKDLKDAKTTYDNLGRPVVSLEFNDQGAKLFDEATSENVGNQIAIVLDGSVVSAPVVQERISGGAAQISGRFTPEEARNLAIMLRAGALPVPVDILENRSVGPTLGADSIQAGLKAGIIGCVLVVLFMLLYYRVLGVAADVALVVTMLILFALLISFKATLTLPGIAGIILTIGMAVDGNILIYERIKEEYRDGKTPLASLEAGFKKAFKTILDANVTTLIAASVLYYFGSGPIRGFALTLTFGIVASVFSALLVTRVLLQVMVGRNGIPSLSRRNQ</sequence>
<comment type="subcellular location">
    <subcellularLocation>
        <location evidence="1 10">Cell membrane</location>
        <topology evidence="1 10">Multi-pass membrane protein</topology>
    </subcellularLocation>
</comment>
<comment type="subunit">
    <text evidence="10">Forms a complex with SecF. Part of the essential Sec protein translocation apparatus which comprises SecA, SecYEG and auxiliary proteins SecDF. Other proteins may also be involved.</text>
</comment>
<feature type="domain" description="Protein translocase subunit SecDF P1" evidence="12">
    <location>
        <begin position="60"/>
        <end position="116"/>
    </location>
</feature>
<dbReference type="NCBIfam" id="TIGR00916">
    <property type="entry name" value="2A0604s01"/>
    <property type="match status" value="1"/>
</dbReference>
<evidence type="ECO:0000256" key="1">
    <source>
        <dbReference type="ARBA" id="ARBA00004651"/>
    </source>
</evidence>
<feature type="transmembrane region" description="Helical" evidence="10">
    <location>
        <begin position="399"/>
        <end position="418"/>
    </location>
</feature>
<dbReference type="Proteomes" id="UP000193355">
    <property type="component" value="Unassembled WGS sequence"/>
</dbReference>
<dbReference type="InterPro" id="IPR048634">
    <property type="entry name" value="SecD_SecF_C"/>
</dbReference>
<dbReference type="OrthoDB" id="9805019at2"/>
<dbReference type="SUPFAM" id="SSF82866">
    <property type="entry name" value="Multidrug efflux transporter AcrB transmembrane domain"/>
    <property type="match status" value="1"/>
</dbReference>
<dbReference type="InterPro" id="IPR054384">
    <property type="entry name" value="SecDF_P1_head"/>
</dbReference>
<dbReference type="FunFam" id="1.20.1640.10:FF:000004">
    <property type="entry name" value="Protein translocase subunit SecD"/>
    <property type="match status" value="1"/>
</dbReference>
<gene>
    <name evidence="10" type="primary">secD</name>
    <name evidence="14" type="ORF">SAMN06275492_11033</name>
</gene>
<organism evidence="14 15">
    <name type="scientific">Dethiosulfovibrio salsuginis</name>
    <dbReference type="NCBI Taxonomy" id="561720"/>
    <lineage>
        <taxon>Bacteria</taxon>
        <taxon>Thermotogati</taxon>
        <taxon>Synergistota</taxon>
        <taxon>Synergistia</taxon>
        <taxon>Synergistales</taxon>
        <taxon>Dethiosulfovibrionaceae</taxon>
        <taxon>Dethiosulfovibrio</taxon>
    </lineage>
</organism>